<keyword evidence="1" id="KW-0812">Transmembrane</keyword>
<proteinExistence type="predicted"/>
<dbReference type="EMBL" id="CP159510">
    <property type="protein sequence ID" value="XCJ16754.1"/>
    <property type="molecule type" value="Genomic_DNA"/>
</dbReference>
<accession>A0AAU8IED0</accession>
<evidence type="ECO:0000256" key="1">
    <source>
        <dbReference type="SAM" id="Phobius"/>
    </source>
</evidence>
<gene>
    <name evidence="2" type="ORF">ABNN70_14110</name>
</gene>
<reference evidence="2" key="1">
    <citation type="submission" date="2024-06" db="EMBL/GenBank/DDBJ databases">
        <authorList>
            <person name="Fan A."/>
            <person name="Zhang F.Y."/>
            <person name="Zhang L."/>
        </authorList>
    </citation>
    <scope>NUCLEOTIDE SEQUENCE</scope>
    <source>
        <strain evidence="2">Y61</strain>
    </source>
</reference>
<sequence>MRDTDKHSGKKVAFFSGVLLGSVAGAAAVYFTAVSSGRKSFIRIQDTGRTMINKAAGLYKKARKRPINLKGESEHQEQVQGIPIPRDYV</sequence>
<keyword evidence="1" id="KW-0472">Membrane</keyword>
<dbReference type="RefSeq" id="WP_129928082.1">
    <property type="nucleotide sequence ID" value="NZ_CP159510.1"/>
</dbReference>
<protein>
    <submittedName>
        <fullName evidence="2">YtxH domain-containing protein</fullName>
    </submittedName>
</protein>
<organism evidence="2">
    <name type="scientific">Sporolactobacillus sp. Y61</name>
    <dbReference type="NCBI Taxonomy" id="3160863"/>
    <lineage>
        <taxon>Bacteria</taxon>
        <taxon>Bacillati</taxon>
        <taxon>Bacillota</taxon>
        <taxon>Bacilli</taxon>
        <taxon>Bacillales</taxon>
        <taxon>Sporolactobacillaceae</taxon>
        <taxon>Sporolactobacillus</taxon>
    </lineage>
</organism>
<keyword evidence="1" id="KW-1133">Transmembrane helix</keyword>
<feature type="transmembrane region" description="Helical" evidence="1">
    <location>
        <begin position="12"/>
        <end position="33"/>
    </location>
</feature>
<evidence type="ECO:0000313" key="2">
    <source>
        <dbReference type="EMBL" id="XCJ16754.1"/>
    </source>
</evidence>
<dbReference type="AlphaFoldDB" id="A0AAU8IED0"/>
<name>A0AAU8IED0_9BACL</name>